<name>A0ABW5QHH1_9HYPH</name>
<accession>A0ABW5QHH1</accession>
<keyword evidence="2" id="KW-1185">Reference proteome</keyword>
<dbReference type="Proteomes" id="UP001597521">
    <property type="component" value="Unassembled WGS sequence"/>
</dbReference>
<proteinExistence type="predicted"/>
<dbReference type="Gene3D" id="3.40.50.1000">
    <property type="entry name" value="HAD superfamily/HAD-like"/>
    <property type="match status" value="2"/>
</dbReference>
<gene>
    <name evidence="1" type="ORF">ACFSX5_05315</name>
</gene>
<dbReference type="InterPro" id="IPR006357">
    <property type="entry name" value="HAD-SF_hydro_IIA"/>
</dbReference>
<evidence type="ECO:0000313" key="1">
    <source>
        <dbReference type="EMBL" id="MFD2647215.1"/>
    </source>
</evidence>
<dbReference type="InterPro" id="IPR023214">
    <property type="entry name" value="HAD_sf"/>
</dbReference>
<comment type="caution">
    <text evidence="1">The sequence shown here is derived from an EMBL/GenBank/DDBJ whole genome shotgun (WGS) entry which is preliminary data.</text>
</comment>
<dbReference type="InterPro" id="IPR036412">
    <property type="entry name" value="HAD-like_sf"/>
</dbReference>
<reference evidence="2" key="1">
    <citation type="journal article" date="2019" name="Int. J. Syst. Evol. Microbiol.">
        <title>The Global Catalogue of Microorganisms (GCM) 10K type strain sequencing project: providing services to taxonomists for standard genome sequencing and annotation.</title>
        <authorList>
            <consortium name="The Broad Institute Genomics Platform"/>
            <consortium name="The Broad Institute Genome Sequencing Center for Infectious Disease"/>
            <person name="Wu L."/>
            <person name="Ma J."/>
        </authorList>
    </citation>
    <scope>NUCLEOTIDE SEQUENCE [LARGE SCALE GENOMIC DNA]</scope>
    <source>
        <strain evidence="2">CCM 7427</strain>
    </source>
</reference>
<dbReference type="Pfam" id="PF13344">
    <property type="entry name" value="Hydrolase_6"/>
    <property type="match status" value="1"/>
</dbReference>
<dbReference type="RefSeq" id="WP_386832248.1">
    <property type="nucleotide sequence ID" value="NZ_JBHUNP010000001.1"/>
</dbReference>
<dbReference type="SUPFAM" id="SSF56784">
    <property type="entry name" value="HAD-like"/>
    <property type="match status" value="1"/>
</dbReference>
<organism evidence="1 2">
    <name type="scientific">Devosia albogilva</name>
    <dbReference type="NCBI Taxonomy" id="429726"/>
    <lineage>
        <taxon>Bacteria</taxon>
        <taxon>Pseudomonadati</taxon>
        <taxon>Pseudomonadota</taxon>
        <taxon>Alphaproteobacteria</taxon>
        <taxon>Hyphomicrobiales</taxon>
        <taxon>Devosiaceae</taxon>
        <taxon>Devosia</taxon>
    </lineage>
</organism>
<dbReference type="EMBL" id="JBHUNP010000001">
    <property type="protein sequence ID" value="MFD2647215.1"/>
    <property type="molecule type" value="Genomic_DNA"/>
</dbReference>
<evidence type="ECO:0000313" key="2">
    <source>
        <dbReference type="Proteomes" id="UP001597521"/>
    </source>
</evidence>
<protein>
    <submittedName>
        <fullName evidence="1">Uncharacterized protein</fullName>
    </submittedName>
</protein>
<sequence length="114" mass="12442">MRSWHERGVLYSFVTNNAEKSAEQFAEKLMRAGVSCTPQQVVTSADAAFAHLEARYAAGTEVFCVGSASLRERVAAHGFSLAGEGRRRCWSGWIGSSAITRWQSRCATCLPARA</sequence>